<dbReference type="SUPFAM" id="SSF53850">
    <property type="entry name" value="Periplasmic binding protein-like II"/>
    <property type="match status" value="1"/>
</dbReference>
<dbReference type="Gene3D" id="3.10.105.10">
    <property type="entry name" value="Dipeptide-binding Protein, Domain 3"/>
    <property type="match status" value="1"/>
</dbReference>
<evidence type="ECO:0000313" key="2">
    <source>
        <dbReference type="EMBL" id="SFF81605.1"/>
    </source>
</evidence>
<dbReference type="Gene3D" id="3.40.190.100">
    <property type="entry name" value="Glycine betaine-binding periplasmic protein, domain 2"/>
    <property type="match status" value="1"/>
</dbReference>
<keyword evidence="3" id="KW-1185">Reference proteome</keyword>
<dbReference type="GO" id="GO:0022857">
    <property type="term" value="F:transmembrane transporter activity"/>
    <property type="evidence" value="ECO:0007669"/>
    <property type="project" value="InterPro"/>
</dbReference>
<reference evidence="2 3" key="1">
    <citation type="submission" date="2016-10" db="EMBL/GenBank/DDBJ databases">
        <authorList>
            <person name="de Groot N.N."/>
        </authorList>
    </citation>
    <scope>NUCLEOTIDE SEQUENCE [LARGE SCALE GENOMIC DNA]</scope>
    <source>
        <strain evidence="2 3">CGMCC 4.3510</strain>
    </source>
</reference>
<dbReference type="GO" id="GO:0043190">
    <property type="term" value="C:ATP-binding cassette (ABC) transporter complex"/>
    <property type="evidence" value="ECO:0007669"/>
    <property type="project" value="InterPro"/>
</dbReference>
<dbReference type="Proteomes" id="UP000199323">
    <property type="component" value="Unassembled WGS sequence"/>
</dbReference>
<name>A0A1I2LQR6_9ACTN</name>
<proteinExistence type="predicted"/>
<dbReference type="STRING" id="380248.SAMN05216251_13055"/>
<dbReference type="OrthoDB" id="9787902at2"/>
<dbReference type="Pfam" id="PF04069">
    <property type="entry name" value="OpuAC"/>
    <property type="match status" value="1"/>
</dbReference>
<evidence type="ECO:0000259" key="1">
    <source>
        <dbReference type="Pfam" id="PF04069"/>
    </source>
</evidence>
<sequence length="254" mass="27830">MSRPLRVGHIKLSFHDAASEQVELVLRSHGHEIERSAAPHKEMFAALGRGGVDLLVAAWLPWSHGAYYAEIADLVRPVTVLYQPQAIWAVPDYVPAEVVSIEDLLRPPALDRMDRLIQGMAPGAGISEMSPLAVRAYGLDAAGYHFENGTEDDCLGRLVAAVAERKWIVVPFWRPQALHRRLNLRHLADPKAVLGGTDNATVLVRKDAEDLVGLAALADLAGLHLGNPLVELLDEKVRRRASNPYTDYSRPPAG</sequence>
<dbReference type="RefSeq" id="WP_093717481.1">
    <property type="nucleotide sequence ID" value="NZ_FONG01000030.1"/>
</dbReference>
<evidence type="ECO:0000313" key="3">
    <source>
        <dbReference type="Proteomes" id="UP000199323"/>
    </source>
</evidence>
<dbReference type="AlphaFoldDB" id="A0A1I2LQR6"/>
<feature type="domain" description="ABC-type glycine betaine transport system substrate-binding" evidence="1">
    <location>
        <begin position="4"/>
        <end position="210"/>
    </location>
</feature>
<accession>A0A1I2LQR6</accession>
<protein>
    <submittedName>
        <fullName evidence="2">Glycine betaine/proline transport system substrate-binding protein</fullName>
    </submittedName>
</protein>
<dbReference type="EMBL" id="FONG01000030">
    <property type="protein sequence ID" value="SFF81605.1"/>
    <property type="molecule type" value="Genomic_DNA"/>
</dbReference>
<dbReference type="InterPro" id="IPR007210">
    <property type="entry name" value="ABC_Gly_betaine_transp_sub-bd"/>
</dbReference>
<gene>
    <name evidence="2" type="ORF">SAMN05216251_13055</name>
</gene>
<organism evidence="2 3">
    <name type="scientific">Actinacidiphila alni</name>
    <dbReference type="NCBI Taxonomy" id="380248"/>
    <lineage>
        <taxon>Bacteria</taxon>
        <taxon>Bacillati</taxon>
        <taxon>Actinomycetota</taxon>
        <taxon>Actinomycetes</taxon>
        <taxon>Kitasatosporales</taxon>
        <taxon>Streptomycetaceae</taxon>
        <taxon>Actinacidiphila</taxon>
    </lineage>
</organism>